<dbReference type="InParanoid" id="W4KDT9"/>
<feature type="region of interest" description="Disordered" evidence="1">
    <location>
        <begin position="92"/>
        <end position="137"/>
    </location>
</feature>
<protein>
    <recommendedName>
        <fullName evidence="4">C2H2-type domain-containing protein</fullName>
    </recommendedName>
</protein>
<dbReference type="HOGENOM" id="CLU_1256172_0_0_1"/>
<dbReference type="RefSeq" id="XP_009545726.1">
    <property type="nucleotide sequence ID" value="XM_009547431.1"/>
</dbReference>
<dbReference type="GeneID" id="20673399"/>
<evidence type="ECO:0000256" key="1">
    <source>
        <dbReference type="SAM" id="MobiDB-lite"/>
    </source>
</evidence>
<reference evidence="2 3" key="1">
    <citation type="journal article" date="2012" name="New Phytol.">
        <title>Insight into trade-off between wood decay and parasitism from the genome of a fungal forest pathogen.</title>
        <authorList>
            <person name="Olson A."/>
            <person name="Aerts A."/>
            <person name="Asiegbu F."/>
            <person name="Belbahri L."/>
            <person name="Bouzid O."/>
            <person name="Broberg A."/>
            <person name="Canback B."/>
            <person name="Coutinho P.M."/>
            <person name="Cullen D."/>
            <person name="Dalman K."/>
            <person name="Deflorio G."/>
            <person name="van Diepen L.T."/>
            <person name="Dunand C."/>
            <person name="Duplessis S."/>
            <person name="Durling M."/>
            <person name="Gonthier P."/>
            <person name="Grimwood J."/>
            <person name="Fossdal C.G."/>
            <person name="Hansson D."/>
            <person name="Henrissat B."/>
            <person name="Hietala A."/>
            <person name="Himmelstrand K."/>
            <person name="Hoffmeister D."/>
            <person name="Hogberg N."/>
            <person name="James T.Y."/>
            <person name="Karlsson M."/>
            <person name="Kohler A."/>
            <person name="Kues U."/>
            <person name="Lee Y.H."/>
            <person name="Lin Y.C."/>
            <person name="Lind M."/>
            <person name="Lindquist E."/>
            <person name="Lombard V."/>
            <person name="Lucas S."/>
            <person name="Lunden K."/>
            <person name="Morin E."/>
            <person name="Murat C."/>
            <person name="Park J."/>
            <person name="Raffaello T."/>
            <person name="Rouze P."/>
            <person name="Salamov A."/>
            <person name="Schmutz J."/>
            <person name="Solheim H."/>
            <person name="Stahlberg J."/>
            <person name="Velez H."/>
            <person name="de Vries R.P."/>
            <person name="Wiebenga A."/>
            <person name="Woodward S."/>
            <person name="Yakovlev I."/>
            <person name="Garbelotto M."/>
            <person name="Martin F."/>
            <person name="Grigoriev I.V."/>
            <person name="Stenlid J."/>
        </authorList>
    </citation>
    <scope>NUCLEOTIDE SEQUENCE [LARGE SCALE GENOMIC DNA]</scope>
    <source>
        <strain evidence="2 3">TC 32-1</strain>
    </source>
</reference>
<dbReference type="KEGG" id="hir:HETIRDRAFT_417371"/>
<dbReference type="AlphaFoldDB" id="W4KDT9"/>
<sequence>MHHLLEHFEDTHVVFPEDISDGLSPPPHPYVLSYPRPHTPPSSTTSTSTPTPTATRPTTLLADPPPARAHITPSPSPSPVLALPPAFFGLAPASGPARTDRSKSGRFKTLHAPVHAPARARARAEGQLSASGRKRDRQYRCPVSRPPFLFPFFFPACLPCSLTPPALTLACSLAQRPGCTKSYLNPNGLKYHVEKGTCEIAPKGGWIDRDLHVAPASTSA</sequence>
<dbReference type="EMBL" id="KI925457">
    <property type="protein sequence ID" value="ETW83480.1"/>
    <property type="molecule type" value="Genomic_DNA"/>
</dbReference>
<feature type="compositionally biased region" description="Low complexity" evidence="1">
    <location>
        <begin position="41"/>
        <end position="62"/>
    </location>
</feature>
<evidence type="ECO:0008006" key="4">
    <source>
        <dbReference type="Google" id="ProtNLM"/>
    </source>
</evidence>
<name>W4KDT9_HETIT</name>
<organism evidence="2 3">
    <name type="scientific">Heterobasidion irregulare (strain TC 32-1)</name>
    <dbReference type="NCBI Taxonomy" id="747525"/>
    <lineage>
        <taxon>Eukaryota</taxon>
        <taxon>Fungi</taxon>
        <taxon>Dikarya</taxon>
        <taxon>Basidiomycota</taxon>
        <taxon>Agaricomycotina</taxon>
        <taxon>Agaricomycetes</taxon>
        <taxon>Russulales</taxon>
        <taxon>Bondarzewiaceae</taxon>
        <taxon>Heterobasidion</taxon>
        <taxon>Heterobasidion annosum species complex</taxon>
    </lineage>
</organism>
<proteinExistence type="predicted"/>
<accession>W4KDT9</accession>
<feature type="region of interest" description="Disordered" evidence="1">
    <location>
        <begin position="18"/>
        <end position="76"/>
    </location>
</feature>
<dbReference type="Proteomes" id="UP000030671">
    <property type="component" value="Unassembled WGS sequence"/>
</dbReference>
<evidence type="ECO:0000313" key="3">
    <source>
        <dbReference type="Proteomes" id="UP000030671"/>
    </source>
</evidence>
<gene>
    <name evidence="2" type="ORF">HETIRDRAFT_417371</name>
</gene>
<keyword evidence="3" id="KW-1185">Reference proteome</keyword>
<dbReference type="OrthoDB" id="3269380at2759"/>
<evidence type="ECO:0000313" key="2">
    <source>
        <dbReference type="EMBL" id="ETW83480.1"/>
    </source>
</evidence>